<proteinExistence type="predicted"/>
<evidence type="ECO:0000256" key="2">
    <source>
        <dbReference type="SAM" id="MobiDB-lite"/>
    </source>
</evidence>
<feature type="compositionally biased region" description="Basic and acidic residues" evidence="2">
    <location>
        <begin position="559"/>
        <end position="575"/>
    </location>
</feature>
<dbReference type="Proteomes" id="UP001258994">
    <property type="component" value="Chromosome"/>
</dbReference>
<sequence length="730" mass="83310">MPTQTEINSEIDEQLQLLAGDIFIQLEDRFNQLAAKISEHAETDKQQALKDQKLALNKKNSAVHEKLSQSKHDSVNLKFSEIEQLKKKLLTYETKYSALKERAVQIETHLKIKLRDEQDSLEDLRLTKENRELLQSQLEPLNKQVTGLAKDKEKLLKDVEKLDKKYQQLKQSSEHDIAELKATFSDDQKNQQKLKSDYEQLSESNETLQAKFAEVETAKINAEQLTASLKKEHKTATAALVKSHNERLKVYEQASGSSTDALKTLETQLDKSQQTNTSLNDEINDLKSQIKNLNLESKTLSVERKNLVKAHSQEVIKLEKQHRAATTEQDKELKNKQKDLDKQQLALDKLATKEQNQSTKISEQTRQLKTLNTDISELNIKLDCINEAHKKALDKQQQKFDAQFAILTKDKDGVGEAITEFEQKLSGANADKQSLEQQITDLKSAHQAGLDKLISDSSTKEKTLSNSLKASDKQVTNLQQQVDKLTLSLNSEQQDIASATAAIKQQLNDTENLLEQSEKQQKSTWVQNNALKDKVANRDEQLEELRNKNSQINGQLISQREKSDNQLNAAKKEQKQIIEQANQQAAATQDNQQDKISDLELQLSTALKRFENHQTKTDDIIKKINQDKDSIQSLYEQLQHSSASGTSEVTRLESLLELERDKIAEYVQKNAAVRSRQDSSDDQIRNTLKALRDENHELKRQLNDEVAEMESKLTEYRLKFEYAQKQIALG</sequence>
<feature type="coiled-coil region" evidence="1">
    <location>
        <begin position="145"/>
        <end position="225"/>
    </location>
</feature>
<name>A0ABY9TUD5_9GAMM</name>
<gene>
    <name evidence="3" type="ORF">RGQ13_00350</name>
</gene>
<feature type="region of interest" description="Disordered" evidence="2">
    <location>
        <begin position="546"/>
        <end position="575"/>
    </location>
</feature>
<reference evidence="4" key="1">
    <citation type="submission" date="2023-09" db="EMBL/GenBank/DDBJ databases">
        <authorList>
            <person name="Li S."/>
            <person name="Li X."/>
            <person name="Zhang C."/>
            <person name="Zhao Z."/>
        </authorList>
    </citation>
    <scope>NUCLEOTIDE SEQUENCE [LARGE SCALE GENOMIC DNA]</scope>
    <source>
        <strain evidence="4">SQ149</strain>
    </source>
</reference>
<keyword evidence="4" id="KW-1185">Reference proteome</keyword>
<dbReference type="RefSeq" id="WP_348391574.1">
    <property type="nucleotide sequence ID" value="NZ_CP134145.1"/>
</dbReference>
<evidence type="ECO:0000256" key="1">
    <source>
        <dbReference type="SAM" id="Coils"/>
    </source>
</evidence>
<keyword evidence="1" id="KW-0175">Coiled coil</keyword>
<evidence type="ECO:0000313" key="3">
    <source>
        <dbReference type="EMBL" id="WNC72457.1"/>
    </source>
</evidence>
<feature type="compositionally biased region" description="Polar residues" evidence="2">
    <location>
        <begin position="548"/>
        <end position="558"/>
    </location>
</feature>
<organism evidence="3 4">
    <name type="scientific">Thalassotalea psychrophila</name>
    <dbReference type="NCBI Taxonomy" id="3065647"/>
    <lineage>
        <taxon>Bacteria</taxon>
        <taxon>Pseudomonadati</taxon>
        <taxon>Pseudomonadota</taxon>
        <taxon>Gammaproteobacteria</taxon>
        <taxon>Alteromonadales</taxon>
        <taxon>Colwelliaceae</taxon>
        <taxon>Thalassotalea</taxon>
    </lineage>
</organism>
<feature type="coiled-coil region" evidence="1">
    <location>
        <begin position="262"/>
        <end position="388"/>
    </location>
</feature>
<accession>A0ABY9TUD5</accession>
<protein>
    <submittedName>
        <fullName evidence="3">Uncharacterized protein</fullName>
    </submittedName>
</protein>
<dbReference type="EMBL" id="CP134145">
    <property type="protein sequence ID" value="WNC72457.1"/>
    <property type="molecule type" value="Genomic_DNA"/>
</dbReference>
<evidence type="ECO:0000313" key="4">
    <source>
        <dbReference type="Proteomes" id="UP001258994"/>
    </source>
</evidence>